<gene>
    <name evidence="7" type="ORF">ESZ26_00235</name>
    <name evidence="8" type="ORF">ESZ27_09475</name>
</gene>
<dbReference type="InterPro" id="IPR036249">
    <property type="entry name" value="Thioredoxin-like_sf"/>
</dbReference>
<evidence type="ECO:0000313" key="9">
    <source>
        <dbReference type="Proteomes" id="UP000321525"/>
    </source>
</evidence>
<dbReference type="Gene3D" id="3.40.30.10">
    <property type="entry name" value="Glutaredoxin"/>
    <property type="match status" value="1"/>
</dbReference>
<dbReference type="InterPro" id="IPR013740">
    <property type="entry name" value="Redoxin"/>
</dbReference>
<feature type="domain" description="Thioredoxin" evidence="6">
    <location>
        <begin position="34"/>
        <end position="172"/>
    </location>
</feature>
<keyword evidence="9" id="KW-1185">Reference proteome</keyword>
<dbReference type="AlphaFoldDB" id="A0A5C6QDJ4"/>
<dbReference type="GO" id="GO:0015036">
    <property type="term" value="F:disulfide oxidoreductase activity"/>
    <property type="evidence" value="ECO:0007669"/>
    <property type="project" value="InterPro"/>
</dbReference>
<dbReference type="InterPro" id="IPR013766">
    <property type="entry name" value="Thioredoxin_domain"/>
</dbReference>
<dbReference type="EMBL" id="VOLR01000001">
    <property type="protein sequence ID" value="TWX62782.1"/>
    <property type="molecule type" value="Genomic_DNA"/>
</dbReference>
<evidence type="ECO:0000256" key="2">
    <source>
        <dbReference type="ARBA" id="ARBA00007758"/>
    </source>
</evidence>
<proteinExistence type="inferred from homology"/>
<evidence type="ECO:0000313" key="7">
    <source>
        <dbReference type="EMBL" id="TWX62782.1"/>
    </source>
</evidence>
<evidence type="ECO:0000256" key="5">
    <source>
        <dbReference type="ARBA" id="ARBA00023284"/>
    </source>
</evidence>
<evidence type="ECO:0000256" key="1">
    <source>
        <dbReference type="ARBA" id="ARBA00004383"/>
    </source>
</evidence>
<evidence type="ECO:0000313" key="10">
    <source>
        <dbReference type="Proteomes" id="UP000321917"/>
    </source>
</evidence>
<dbReference type="SUPFAM" id="SSF52833">
    <property type="entry name" value="Thioredoxin-like"/>
    <property type="match status" value="1"/>
</dbReference>
<dbReference type="Proteomes" id="UP000321917">
    <property type="component" value="Unassembled WGS sequence"/>
</dbReference>
<dbReference type="InterPro" id="IPR050553">
    <property type="entry name" value="Thioredoxin_ResA/DsbE_sf"/>
</dbReference>
<keyword evidence="4" id="KW-1015">Disulfide bond</keyword>
<dbReference type="InterPro" id="IPR017937">
    <property type="entry name" value="Thioredoxin_CS"/>
</dbReference>
<dbReference type="InterPro" id="IPR004799">
    <property type="entry name" value="Periplasmic_diS_OxRdtase_DsbE"/>
</dbReference>
<evidence type="ECO:0000259" key="6">
    <source>
        <dbReference type="PROSITE" id="PS51352"/>
    </source>
</evidence>
<dbReference type="RefSeq" id="WP_146795906.1">
    <property type="nucleotide sequence ID" value="NZ_VOLP01000001.1"/>
</dbReference>
<name>A0A5C6QDJ4_9GAMM</name>
<dbReference type="GO" id="GO:0030288">
    <property type="term" value="C:outer membrane-bounded periplasmic space"/>
    <property type="evidence" value="ECO:0007669"/>
    <property type="project" value="InterPro"/>
</dbReference>
<keyword evidence="3" id="KW-0201">Cytochrome c-type biogenesis</keyword>
<sequence length="188" mass="21146">MGKLIRLIPLILFIALGAILFRGLSLNPTELPSALIGKKFPEFSLHSVLNAERTVTTADFKSGIKLVNVWGTWCPSCRYEHEYLNELSQTNRFTIYGLNYDDQRVDAAKWLTELGNPYQFSAFDEEGKLSVNLGVYAAPETFVVDHSNIIRKRYAGPLTPQVWQNEFEPLIAQIEAEFLASSTSKGSQ</sequence>
<evidence type="ECO:0000256" key="4">
    <source>
        <dbReference type="ARBA" id="ARBA00023157"/>
    </source>
</evidence>
<comment type="similarity">
    <text evidence="2">Belongs to the thioredoxin family. DsbE subfamily.</text>
</comment>
<dbReference type="NCBIfam" id="TIGR00385">
    <property type="entry name" value="dsbE"/>
    <property type="match status" value="1"/>
</dbReference>
<accession>A0A5C6QDJ4</accession>
<dbReference type="EMBL" id="VOLQ01000015">
    <property type="protein sequence ID" value="TWX67096.1"/>
    <property type="molecule type" value="Genomic_DNA"/>
</dbReference>
<dbReference type="PANTHER" id="PTHR42852">
    <property type="entry name" value="THIOL:DISULFIDE INTERCHANGE PROTEIN DSBE"/>
    <property type="match status" value="1"/>
</dbReference>
<dbReference type="PROSITE" id="PS51352">
    <property type="entry name" value="THIOREDOXIN_2"/>
    <property type="match status" value="1"/>
</dbReference>
<dbReference type="CDD" id="cd03010">
    <property type="entry name" value="TlpA_like_DsbE"/>
    <property type="match status" value="1"/>
</dbReference>
<comment type="subcellular location">
    <subcellularLocation>
        <location evidence="1">Cell inner membrane</location>
        <topology evidence="1">Single-pass membrane protein</topology>
        <orientation evidence="1">Periplasmic side</orientation>
    </subcellularLocation>
</comment>
<dbReference type="PANTHER" id="PTHR42852:SF6">
    <property type="entry name" value="THIOL:DISULFIDE INTERCHANGE PROTEIN DSBE"/>
    <property type="match status" value="1"/>
</dbReference>
<protein>
    <submittedName>
        <fullName evidence="8">DsbE family thiol:disulfide interchange protein</fullName>
    </submittedName>
</protein>
<dbReference type="GO" id="GO:0005886">
    <property type="term" value="C:plasma membrane"/>
    <property type="evidence" value="ECO:0007669"/>
    <property type="project" value="UniProtKB-SubCell"/>
</dbReference>
<keyword evidence="5" id="KW-0676">Redox-active center</keyword>
<evidence type="ECO:0000313" key="8">
    <source>
        <dbReference type="EMBL" id="TWX67096.1"/>
    </source>
</evidence>
<dbReference type="Pfam" id="PF08534">
    <property type="entry name" value="Redoxin"/>
    <property type="match status" value="1"/>
</dbReference>
<organism evidence="8 10">
    <name type="scientific">Colwellia hornerae</name>
    <dbReference type="NCBI Taxonomy" id="89402"/>
    <lineage>
        <taxon>Bacteria</taxon>
        <taxon>Pseudomonadati</taxon>
        <taxon>Pseudomonadota</taxon>
        <taxon>Gammaproteobacteria</taxon>
        <taxon>Alteromonadales</taxon>
        <taxon>Colwelliaceae</taxon>
        <taxon>Colwellia</taxon>
    </lineage>
</organism>
<dbReference type="OrthoDB" id="9799347at2"/>
<dbReference type="GO" id="GO:0017004">
    <property type="term" value="P:cytochrome complex assembly"/>
    <property type="evidence" value="ECO:0007669"/>
    <property type="project" value="UniProtKB-KW"/>
</dbReference>
<dbReference type="PROSITE" id="PS00194">
    <property type="entry name" value="THIOREDOXIN_1"/>
    <property type="match status" value="1"/>
</dbReference>
<comment type="caution">
    <text evidence="8">The sequence shown here is derived from an EMBL/GenBank/DDBJ whole genome shotgun (WGS) entry which is preliminary data.</text>
</comment>
<reference evidence="8 10" key="1">
    <citation type="submission" date="2019-07" db="EMBL/GenBank/DDBJ databases">
        <title>Genomes of sea-ice associated Colwellia species.</title>
        <authorList>
            <person name="Bowman J.P."/>
        </authorList>
    </citation>
    <scope>NUCLEOTIDE SEQUENCE [LARGE SCALE GENOMIC DNA]</scope>
    <source>
        <strain evidence="7 9">ACAM 607</strain>
        <strain evidence="8 10">IC036</strain>
    </source>
</reference>
<evidence type="ECO:0000256" key="3">
    <source>
        <dbReference type="ARBA" id="ARBA00022748"/>
    </source>
</evidence>
<dbReference type="Proteomes" id="UP000321525">
    <property type="component" value="Unassembled WGS sequence"/>
</dbReference>